<dbReference type="InterPro" id="IPR013149">
    <property type="entry name" value="ADH-like_C"/>
</dbReference>
<evidence type="ECO:0000313" key="3">
    <source>
        <dbReference type="Proteomes" id="UP000664332"/>
    </source>
</evidence>
<name>A0A939E389_9CORY</name>
<dbReference type="RefSeq" id="WP_207279221.1">
    <property type="nucleotide sequence ID" value="NZ_JAFLEQ010000016.1"/>
</dbReference>
<accession>A0A939E389</accession>
<dbReference type="InterPro" id="IPR011032">
    <property type="entry name" value="GroES-like_sf"/>
</dbReference>
<evidence type="ECO:0000313" key="2">
    <source>
        <dbReference type="EMBL" id="MBN9644742.1"/>
    </source>
</evidence>
<dbReference type="NCBIfam" id="TIGR02823">
    <property type="entry name" value="oxido_YhdH"/>
    <property type="match status" value="1"/>
</dbReference>
<reference evidence="2" key="1">
    <citation type="submission" date="2021-03" db="EMBL/GenBank/DDBJ databases">
        <authorList>
            <person name="Sun Q."/>
        </authorList>
    </citation>
    <scope>NUCLEOTIDE SEQUENCE</scope>
    <source>
        <strain evidence="2">CCM 8862</strain>
    </source>
</reference>
<dbReference type="InterPro" id="IPR051397">
    <property type="entry name" value="Zn-ADH-like_protein"/>
</dbReference>
<dbReference type="PANTHER" id="PTHR43677:SF1">
    <property type="entry name" value="ACRYLYL-COA REDUCTASE ACUI-RELATED"/>
    <property type="match status" value="1"/>
</dbReference>
<feature type="domain" description="Enoyl reductase (ER)" evidence="1">
    <location>
        <begin position="10"/>
        <end position="329"/>
    </location>
</feature>
<dbReference type="EMBL" id="JAFLEQ010000016">
    <property type="protein sequence ID" value="MBN9644742.1"/>
    <property type="molecule type" value="Genomic_DNA"/>
</dbReference>
<dbReference type="SMART" id="SM00829">
    <property type="entry name" value="PKS_ER"/>
    <property type="match status" value="1"/>
</dbReference>
<dbReference type="InterPro" id="IPR036291">
    <property type="entry name" value="NAD(P)-bd_dom_sf"/>
</dbReference>
<dbReference type="Proteomes" id="UP000664332">
    <property type="component" value="Unassembled WGS sequence"/>
</dbReference>
<keyword evidence="2" id="KW-0560">Oxidoreductase</keyword>
<dbReference type="InterPro" id="IPR020843">
    <property type="entry name" value="ER"/>
</dbReference>
<dbReference type="GO" id="GO:0043958">
    <property type="term" value="F:acryloyl-CoA reductase (NADH) activity"/>
    <property type="evidence" value="ECO:0007669"/>
    <property type="project" value="UniProtKB-EC"/>
</dbReference>
<dbReference type="InterPro" id="IPR013154">
    <property type="entry name" value="ADH-like_N"/>
</dbReference>
<dbReference type="Gene3D" id="3.40.50.720">
    <property type="entry name" value="NAD(P)-binding Rossmann-like Domain"/>
    <property type="match status" value="1"/>
</dbReference>
<keyword evidence="3" id="KW-1185">Reference proteome</keyword>
<dbReference type="Gene3D" id="3.90.180.10">
    <property type="entry name" value="Medium-chain alcohol dehydrogenases, catalytic domain"/>
    <property type="match status" value="1"/>
</dbReference>
<dbReference type="AlphaFoldDB" id="A0A939E389"/>
<dbReference type="PANTHER" id="PTHR43677">
    <property type="entry name" value="SHORT-CHAIN DEHYDROGENASE/REDUCTASE"/>
    <property type="match status" value="1"/>
</dbReference>
<dbReference type="SUPFAM" id="SSF51735">
    <property type="entry name" value="NAD(P)-binding Rossmann-fold domains"/>
    <property type="match status" value="1"/>
</dbReference>
<dbReference type="SUPFAM" id="SSF50129">
    <property type="entry name" value="GroES-like"/>
    <property type="match status" value="1"/>
</dbReference>
<comment type="caution">
    <text evidence="2">The sequence shown here is derived from an EMBL/GenBank/DDBJ whole genome shotgun (WGS) entry which is preliminary data.</text>
</comment>
<dbReference type="EC" id="1.3.1.95" evidence="2"/>
<proteinExistence type="predicted"/>
<dbReference type="GO" id="GO:0043957">
    <property type="term" value="F:acryloyl-CoA reductase (NADPH) activity"/>
    <property type="evidence" value="ECO:0007669"/>
    <property type="project" value="TreeGrafter"/>
</dbReference>
<protein>
    <submittedName>
        <fullName evidence="2">Acryloyl-CoA reductase</fullName>
        <ecNumber evidence="2">1.3.1.95</ecNumber>
    </submittedName>
</protein>
<organism evidence="2 3">
    <name type="scientific">Corynebacterium mendelii</name>
    <dbReference type="NCBI Taxonomy" id="2765362"/>
    <lineage>
        <taxon>Bacteria</taxon>
        <taxon>Bacillati</taxon>
        <taxon>Actinomycetota</taxon>
        <taxon>Actinomycetes</taxon>
        <taxon>Mycobacteriales</taxon>
        <taxon>Corynebacteriaceae</taxon>
        <taxon>Corynebacterium</taxon>
    </lineage>
</organism>
<dbReference type="InterPro" id="IPR014188">
    <property type="entry name" value="Acrylyl-CoA_reductase_AcuI"/>
</dbReference>
<sequence>MGKTLSVERTDDGTVKAGVIDTPSGGWGDSGILVDCRYSSLNYKDALALSGNPGVMRLPQLVPGIDVVGHVIDDPTGSFQPGQLVTANGGGLGERRHGGYTDRVRVPREATVAVPEQISAHRAAAIGTAGYTASLCVRWLRHTGVIARCQDTGLPVAVTGATGGVGSVAVMLLKSLGATVTAVTSRPEEFSDYLHRLGAATVIDAAELSQPGKPLQKARFSGAVDCVGSHTLANLLAQTTEEGTVAACGLAQGADLPATVMPFILRGVILRGINSVTQDLRSRNKSWALMAEHLDGELLDELTEDVDLDHVADAGAGLLAGRRHGRTVVATG</sequence>
<evidence type="ECO:0000259" key="1">
    <source>
        <dbReference type="SMART" id="SM00829"/>
    </source>
</evidence>
<dbReference type="Pfam" id="PF00107">
    <property type="entry name" value="ADH_zinc_N"/>
    <property type="match status" value="1"/>
</dbReference>
<dbReference type="Pfam" id="PF08240">
    <property type="entry name" value="ADH_N"/>
    <property type="match status" value="1"/>
</dbReference>
<gene>
    <name evidence="2" type="ORF">JZY06_08995</name>
</gene>